<dbReference type="GO" id="GO:0019825">
    <property type="term" value="F:oxygen binding"/>
    <property type="evidence" value="ECO:0007669"/>
    <property type="project" value="InterPro"/>
</dbReference>
<evidence type="ECO:0000313" key="1">
    <source>
        <dbReference type="Proteomes" id="UP000887565"/>
    </source>
</evidence>
<organism evidence="1 2">
    <name type="scientific">Romanomermis culicivorax</name>
    <name type="common">Nematode worm</name>
    <dbReference type="NCBI Taxonomy" id="13658"/>
    <lineage>
        <taxon>Eukaryota</taxon>
        <taxon>Metazoa</taxon>
        <taxon>Ecdysozoa</taxon>
        <taxon>Nematoda</taxon>
        <taxon>Enoplea</taxon>
        <taxon>Dorylaimia</taxon>
        <taxon>Mermithida</taxon>
        <taxon>Mermithoidea</taxon>
        <taxon>Mermithidae</taxon>
        <taxon>Romanomermis</taxon>
    </lineage>
</organism>
<dbReference type="AlphaFoldDB" id="A0A915JIP8"/>
<dbReference type="Gene3D" id="1.10.490.10">
    <property type="entry name" value="Globins"/>
    <property type="match status" value="1"/>
</dbReference>
<reference evidence="2" key="1">
    <citation type="submission" date="2022-11" db="UniProtKB">
        <authorList>
            <consortium name="WormBaseParasite"/>
        </authorList>
    </citation>
    <scope>IDENTIFICATION</scope>
</reference>
<proteinExistence type="predicted"/>
<dbReference type="Proteomes" id="UP000887565">
    <property type="component" value="Unplaced"/>
</dbReference>
<dbReference type="GO" id="GO:0020037">
    <property type="term" value="F:heme binding"/>
    <property type="evidence" value="ECO:0007669"/>
    <property type="project" value="InterPro"/>
</dbReference>
<accession>A0A915JIP8</accession>
<keyword evidence="1" id="KW-1185">Reference proteome</keyword>
<sequence length="195" mass="22534">MLVNWTKMFGFEEMSLKVILTNHRMMHHFLVFQDTMNTIFESLSFDNDGLCELLKDIGTQHAYFTRRYYDPCCWATMGIAMTDLINDLPNIMIINAPTNVLATQPKSRVVQNSVTQILCKSGLLVARRACSELCSEMFGEHSVEQAARRACPAHEYLFGEQNPEHKKYARRACSFYPFEKSRNKDPILIFFKTLS</sequence>
<protein>
    <submittedName>
        <fullName evidence="2">Globin family profile domain-containing protein</fullName>
    </submittedName>
</protein>
<name>A0A915JIP8_ROMCU</name>
<evidence type="ECO:0000313" key="2">
    <source>
        <dbReference type="WBParaSite" id="nRc.2.0.1.t26029-RA"/>
    </source>
</evidence>
<dbReference type="InterPro" id="IPR012292">
    <property type="entry name" value="Globin/Proto"/>
</dbReference>
<dbReference type="WBParaSite" id="nRc.2.0.1.t26029-RA">
    <property type="protein sequence ID" value="nRc.2.0.1.t26029-RA"/>
    <property type="gene ID" value="nRc.2.0.1.g26029"/>
</dbReference>